<evidence type="ECO:0000313" key="2">
    <source>
        <dbReference type="EMBL" id="SEL87008.1"/>
    </source>
</evidence>
<name>A0A1H7TQP6_AQUAM</name>
<dbReference type="Pfam" id="PF00535">
    <property type="entry name" value="Glycos_transf_2"/>
    <property type="match status" value="1"/>
</dbReference>
<sequence>MTKRTGIIIPAYNEYYRLDKEKFCNFLTNHDDYYLCFVNDGSTDDTSRMLHQLKKTNEKKIHVIDLEKNQGKATAVQTGANYLNSLPFIDNVAFLDADLSTSLEELDRLVQKLNSESKLSMVFGSRKSDDSDDIKRSFTRKALSNFVGFFIQFILQLPIKDTQCGAKVFKKEIIKNIYHRKFISKWLFDIEIFLRLKKHIGLNDLLNTISEEPLDSWIEVEGSKITLKDSFLIPLNLILIWINYVNIFKRKSTPVLQPIFNQKKEMSMVK</sequence>
<dbReference type="Proteomes" id="UP000198521">
    <property type="component" value="Unassembled WGS sequence"/>
</dbReference>
<organism evidence="2 3">
    <name type="scientific">Aquimarina amphilecti</name>
    <dbReference type="NCBI Taxonomy" id="1038014"/>
    <lineage>
        <taxon>Bacteria</taxon>
        <taxon>Pseudomonadati</taxon>
        <taxon>Bacteroidota</taxon>
        <taxon>Flavobacteriia</taxon>
        <taxon>Flavobacteriales</taxon>
        <taxon>Flavobacteriaceae</taxon>
        <taxon>Aquimarina</taxon>
    </lineage>
</organism>
<evidence type="ECO:0000259" key="1">
    <source>
        <dbReference type="Pfam" id="PF00535"/>
    </source>
</evidence>
<dbReference type="SUPFAM" id="SSF53448">
    <property type="entry name" value="Nucleotide-diphospho-sugar transferases"/>
    <property type="match status" value="1"/>
</dbReference>
<dbReference type="PANTHER" id="PTHR10859">
    <property type="entry name" value="GLYCOSYL TRANSFERASE"/>
    <property type="match status" value="1"/>
</dbReference>
<dbReference type="AlphaFoldDB" id="A0A1H7TQP6"/>
<gene>
    <name evidence="2" type="ORF">SAMN04487910_3550</name>
</gene>
<dbReference type="InterPro" id="IPR001173">
    <property type="entry name" value="Glyco_trans_2-like"/>
</dbReference>
<dbReference type="RefSeq" id="WP_091410910.1">
    <property type="nucleotide sequence ID" value="NZ_FOAB01000006.1"/>
</dbReference>
<feature type="domain" description="Glycosyltransferase 2-like" evidence="1">
    <location>
        <begin position="7"/>
        <end position="177"/>
    </location>
</feature>
<dbReference type="InterPro" id="IPR029044">
    <property type="entry name" value="Nucleotide-diphossugar_trans"/>
</dbReference>
<accession>A0A1H7TQP6</accession>
<dbReference type="PANTHER" id="PTHR10859:SF91">
    <property type="entry name" value="DOLICHYL-PHOSPHATE BETA-GLUCOSYLTRANSFERASE"/>
    <property type="match status" value="1"/>
</dbReference>
<reference evidence="2 3" key="1">
    <citation type="submission" date="2016-10" db="EMBL/GenBank/DDBJ databases">
        <authorList>
            <person name="de Groot N.N."/>
        </authorList>
    </citation>
    <scope>NUCLEOTIDE SEQUENCE [LARGE SCALE GENOMIC DNA]</scope>
    <source>
        <strain evidence="2 3">DSM 25232</strain>
    </source>
</reference>
<evidence type="ECO:0000313" key="3">
    <source>
        <dbReference type="Proteomes" id="UP000198521"/>
    </source>
</evidence>
<dbReference type="EMBL" id="FOAB01000006">
    <property type="protein sequence ID" value="SEL87008.1"/>
    <property type="molecule type" value="Genomic_DNA"/>
</dbReference>
<dbReference type="OrthoDB" id="952827at2"/>
<dbReference type="Gene3D" id="3.90.550.10">
    <property type="entry name" value="Spore Coat Polysaccharide Biosynthesis Protein SpsA, Chain A"/>
    <property type="match status" value="1"/>
</dbReference>
<dbReference type="GO" id="GO:0016740">
    <property type="term" value="F:transferase activity"/>
    <property type="evidence" value="ECO:0007669"/>
    <property type="project" value="UniProtKB-KW"/>
</dbReference>
<protein>
    <submittedName>
        <fullName evidence="2">Glycosyltransferase involved in cell wall bisynthesis</fullName>
    </submittedName>
</protein>
<proteinExistence type="predicted"/>
<keyword evidence="2" id="KW-0808">Transferase</keyword>
<dbReference type="GO" id="GO:0006487">
    <property type="term" value="P:protein N-linked glycosylation"/>
    <property type="evidence" value="ECO:0007669"/>
    <property type="project" value="TreeGrafter"/>
</dbReference>
<dbReference type="STRING" id="1038014.SAMN04487910_3550"/>
<keyword evidence="3" id="KW-1185">Reference proteome</keyword>